<dbReference type="CDD" id="cd17923">
    <property type="entry name" value="DEXHc_Hrq1-like"/>
    <property type="match status" value="1"/>
</dbReference>
<dbReference type="SMART" id="SM00490">
    <property type="entry name" value="HELICc"/>
    <property type="match status" value="1"/>
</dbReference>
<dbReference type="PROSITE" id="PS51194">
    <property type="entry name" value="HELICASE_CTER"/>
    <property type="match status" value="1"/>
</dbReference>
<sequence>MRWSRLRKLNSIERSKYINDRYKDYLRSSFKFGNGKLQKLFEDRLNSEVLFKGPYVDLNLPFQRGHCLNELMDEGVVCKSFSKLGDINFERSLYSHQEESIRRIGAGRSAIITTGTGSGKTESFLYPILNELMSDIEQGNREVGIRAIFLYPMNALVNDQIDRVRKILTQCPDITYGFFTGDTKESVAKNYRVKYGEENDTFIPDNELVSREEIRENPPHLLFTNYSMLEYLLIRPNDYAIFEPNILNNWKYVVLDEAHSYYGSLGIELSLLMRRLTGLAEKKPRFILTSATLGEQGKSEKEIVDFARSLTSATFEVEDIIFSKRILLQASSIQYRVDGTDYLQIKDNIDNLDTVNQLCTKYLKIPVTDIRTCLYELLARDGNVFRIYNFLKNESKNFNEIHKEVGDTLSTEQLIVLIDLINLAEKNGIGLFDLKYHSFVRPLSGAYITLGNEQRLGLTKTNMIEGLKAFEVGNCRYCSSPYIIGKIQHNEVDQLDYLFQNKEIDIYENYGNNEFVKLDYFLMENAVNEEKTDKSILKEFTVCSKCGAIHPAGNLNAKKCGCGDEFKFIIYRVVQSKDDEGETVFNNINQCPCCGHKGQSGVVKSLNLGKDEGTSLIAQILLEAIDEGELEIKQPGKLSLKMNTKKETVTKNAKVKQFLSFSDSRQQASFAAAFLDSNQVRLLQKRLIWEIIEEQNYRDIPIDELAAFLTSIIKTKDLFPNDLTTHKNAWIALLIDLLRIDGAYDGEGLGLYYFDLDLSDIMDNIDEEDVEEAFGKYNINKTELETIIQVVFGVFKLTPAINYVKSTLTPDEKMEYLEYRRFDNYVMFNSPKAIKNTRSFLPVNGKENMVVRYIERVCACDDTEAKDVLNIIFNNLAVESGLLKKHDTKDAYQIDVSQYCIKNYRRSKYYQCSKCGRLTPYNVHNVCVQDKCDGNLSEVDPDVAFATNYYREQYKHKKIESIVVKEHTAQLDRKTAKKYQLDFKNKKINILSCSTTFEMGIDIGDLETVFMRNVPPTPANYVQRAGRAGRRKESAAYILTYCGTGSHDFTYFMAPEKMISGVINPPYFNVLNKKIIVRHLMTTCLGFFFRQNPSYFNTINGLVFGDGVERFKEYVANHPEDLNCYINEKILPESVYAEYHNFKWFDEMNGNDEKMEHFVESIRDIAKEYEEAKKHALTEEKYQEADYYARQIEKLHKEKVIDSLSKYCVIPKYGFPVDVVELQIYKEGVLDNRYDLNRDLKIGLSEYAPDSEVIVDGKKYTSKYISLPKASQFPRHYFCTCPNCKKINVYVSTRTASKCKYCGESIVAERSEFFIEPINGFKTGVTKESTRMKPKRSYAGEVSYLGGGIKDENRLEIGKAFTIETSTDDELLVMNKSGFYMCPICGYSDIMKRKVITPELLKKHKNFRQFDCQNENLEQLKLGHRFQTDVARFTIPLLDSIDVTSYSRALSFMYAFLEGVSNALGIERNDIDGILELNLEEHSYDILLYDNVPGGAGHVKRLMNKAAIINSLRSAHNKVSQQCCDENTSCYNCLRNYYNQAHHSRLRRIYAKEVIEKILCEIGV</sequence>
<feature type="domain" description="Helicase ATP-binding" evidence="3">
    <location>
        <begin position="101"/>
        <end position="311"/>
    </location>
</feature>
<dbReference type="Gene3D" id="3.40.50.300">
    <property type="entry name" value="P-loop containing nucleotide triphosphate hydrolases"/>
    <property type="match status" value="2"/>
</dbReference>
<dbReference type="GO" id="GO:0005524">
    <property type="term" value="F:ATP binding"/>
    <property type="evidence" value="ECO:0007669"/>
    <property type="project" value="UniProtKB-KW"/>
</dbReference>
<accession>A0A410PU08</accession>
<dbReference type="EMBL" id="CP035281">
    <property type="protein sequence ID" value="QAT42437.1"/>
    <property type="molecule type" value="Genomic_DNA"/>
</dbReference>
<dbReference type="OrthoDB" id="9774462at2"/>
<gene>
    <name evidence="5" type="ORF">EQM06_03890</name>
</gene>
<dbReference type="InterPro" id="IPR011545">
    <property type="entry name" value="DEAD/DEAH_box_helicase_dom"/>
</dbReference>
<keyword evidence="5" id="KW-0347">Helicase</keyword>
<evidence type="ECO:0000259" key="4">
    <source>
        <dbReference type="PROSITE" id="PS51194"/>
    </source>
</evidence>
<dbReference type="KEGG" id="amij:EQM06_03890"/>
<dbReference type="GO" id="GO:0036297">
    <property type="term" value="P:interstrand cross-link repair"/>
    <property type="evidence" value="ECO:0007669"/>
    <property type="project" value="TreeGrafter"/>
</dbReference>
<dbReference type="InterPro" id="IPR001650">
    <property type="entry name" value="Helicase_C-like"/>
</dbReference>
<dbReference type="PANTHER" id="PTHR47957:SF3">
    <property type="entry name" value="ATP-DEPENDENT HELICASE HRQ1"/>
    <property type="match status" value="1"/>
</dbReference>
<keyword evidence="1" id="KW-0547">Nucleotide-binding</keyword>
<dbReference type="SMART" id="SM00487">
    <property type="entry name" value="DEXDc"/>
    <property type="match status" value="1"/>
</dbReference>
<organism evidence="5 6">
    <name type="scientific">Aminipila luticellarii</name>
    <dbReference type="NCBI Taxonomy" id="2507160"/>
    <lineage>
        <taxon>Bacteria</taxon>
        <taxon>Bacillati</taxon>
        <taxon>Bacillota</taxon>
        <taxon>Clostridia</taxon>
        <taxon>Peptostreptococcales</taxon>
        <taxon>Anaerovoracaceae</taxon>
        <taxon>Aminipila</taxon>
    </lineage>
</organism>
<evidence type="ECO:0000313" key="6">
    <source>
        <dbReference type="Proteomes" id="UP000287601"/>
    </source>
</evidence>
<keyword evidence="6" id="KW-1185">Reference proteome</keyword>
<dbReference type="PROSITE" id="PS51192">
    <property type="entry name" value="HELICASE_ATP_BIND_1"/>
    <property type="match status" value="1"/>
</dbReference>
<dbReference type="Pfam" id="PF00271">
    <property type="entry name" value="Helicase_C"/>
    <property type="match status" value="1"/>
</dbReference>
<dbReference type="InterPro" id="IPR014001">
    <property type="entry name" value="Helicase_ATP-bd"/>
</dbReference>
<protein>
    <submittedName>
        <fullName evidence="5">DEAD/DEAH box helicase</fullName>
    </submittedName>
</protein>
<dbReference type="PANTHER" id="PTHR47957">
    <property type="entry name" value="ATP-DEPENDENT HELICASE HRQ1"/>
    <property type="match status" value="1"/>
</dbReference>
<reference evidence="5 6" key="1">
    <citation type="submission" date="2019-01" db="EMBL/GenBank/DDBJ databases">
        <title>Draft genomes of a novel of Aminipila strains.</title>
        <authorList>
            <person name="Ma S."/>
        </authorList>
    </citation>
    <scope>NUCLEOTIDE SEQUENCE [LARGE SCALE GENOMIC DNA]</scope>
    <source>
        <strain evidence="6">JN-39</strain>
    </source>
</reference>
<dbReference type="InterPro" id="IPR018973">
    <property type="entry name" value="MZB"/>
</dbReference>
<dbReference type="Pfam" id="PF00270">
    <property type="entry name" value="DEAD"/>
    <property type="match status" value="1"/>
</dbReference>
<dbReference type="GO" id="GO:0006289">
    <property type="term" value="P:nucleotide-excision repair"/>
    <property type="evidence" value="ECO:0007669"/>
    <property type="project" value="TreeGrafter"/>
</dbReference>
<evidence type="ECO:0000259" key="3">
    <source>
        <dbReference type="PROSITE" id="PS51192"/>
    </source>
</evidence>
<feature type="domain" description="Helicase C-terminal" evidence="4">
    <location>
        <begin position="931"/>
        <end position="1076"/>
    </location>
</feature>
<evidence type="ECO:0000256" key="2">
    <source>
        <dbReference type="ARBA" id="ARBA00022840"/>
    </source>
</evidence>
<dbReference type="Proteomes" id="UP000287601">
    <property type="component" value="Chromosome"/>
</dbReference>
<dbReference type="GO" id="GO:0043138">
    <property type="term" value="F:3'-5' DNA helicase activity"/>
    <property type="evidence" value="ECO:0007669"/>
    <property type="project" value="TreeGrafter"/>
</dbReference>
<dbReference type="Pfam" id="PF09369">
    <property type="entry name" value="MZB"/>
    <property type="match status" value="1"/>
</dbReference>
<keyword evidence="5" id="KW-0378">Hydrolase</keyword>
<dbReference type="SUPFAM" id="SSF52540">
    <property type="entry name" value="P-loop containing nucleoside triphosphate hydrolases"/>
    <property type="match status" value="1"/>
</dbReference>
<keyword evidence="2" id="KW-0067">ATP-binding</keyword>
<evidence type="ECO:0000313" key="5">
    <source>
        <dbReference type="EMBL" id="QAT42437.1"/>
    </source>
</evidence>
<dbReference type="InterPro" id="IPR027417">
    <property type="entry name" value="P-loop_NTPase"/>
</dbReference>
<name>A0A410PU08_9FIRM</name>
<proteinExistence type="predicted"/>
<dbReference type="GO" id="GO:0003676">
    <property type="term" value="F:nucleic acid binding"/>
    <property type="evidence" value="ECO:0007669"/>
    <property type="project" value="InterPro"/>
</dbReference>
<evidence type="ECO:0000256" key="1">
    <source>
        <dbReference type="ARBA" id="ARBA00022741"/>
    </source>
</evidence>